<dbReference type="InterPro" id="IPR058507">
    <property type="entry name" value="DUF8194"/>
</dbReference>
<gene>
    <name evidence="4" type="ORF">CAFE_30650</name>
</gene>
<comment type="caution">
    <text evidence="4">The sequence shown here is derived from an EMBL/GenBank/DDBJ whole genome shotgun (WGS) entry which is preliminary data.</text>
</comment>
<dbReference type="AlphaFoldDB" id="A0A6N8I2V0"/>
<keyword evidence="5" id="KW-1185">Reference proteome</keyword>
<evidence type="ECO:0000313" key="4">
    <source>
        <dbReference type="EMBL" id="MVB12332.1"/>
    </source>
</evidence>
<accession>A0A6N8I2V0</accession>
<organism evidence="4 5">
    <name type="scientific">Caproicibacter fermentans</name>
    <dbReference type="NCBI Taxonomy" id="2576756"/>
    <lineage>
        <taxon>Bacteria</taxon>
        <taxon>Bacillati</taxon>
        <taxon>Bacillota</taxon>
        <taxon>Clostridia</taxon>
        <taxon>Eubacteriales</taxon>
        <taxon>Acutalibacteraceae</taxon>
        <taxon>Caproicibacter</taxon>
    </lineage>
</organism>
<proteinExistence type="predicted"/>
<protein>
    <submittedName>
        <fullName evidence="4">Uncharacterized protein</fullName>
    </submittedName>
</protein>
<dbReference type="EMBL" id="VWXL01000087">
    <property type="protein sequence ID" value="MVB12332.1"/>
    <property type="molecule type" value="Genomic_DNA"/>
</dbReference>
<dbReference type="InterPro" id="IPR058508">
    <property type="entry name" value="DUF8195"/>
</dbReference>
<evidence type="ECO:0000259" key="1">
    <source>
        <dbReference type="Pfam" id="PF26613"/>
    </source>
</evidence>
<reference evidence="4 5" key="1">
    <citation type="submission" date="2019-09" db="EMBL/GenBank/DDBJ databases">
        <title>Genome sequence of Clostridium sp. EA1.</title>
        <authorList>
            <person name="Poehlein A."/>
            <person name="Bengelsdorf F.R."/>
            <person name="Daniel R."/>
        </authorList>
    </citation>
    <scope>NUCLEOTIDE SEQUENCE [LARGE SCALE GENOMIC DNA]</scope>
    <source>
        <strain evidence="4 5">EA1</strain>
    </source>
</reference>
<feature type="domain" description="DUF8193" evidence="1">
    <location>
        <begin position="1"/>
        <end position="132"/>
    </location>
</feature>
<dbReference type="Proteomes" id="UP000469440">
    <property type="component" value="Unassembled WGS sequence"/>
</dbReference>
<sequence length="461" mass="51041">MPRIIDNGGSLANSASIKAYFCSEYVVKGIAESTGISYTNLINGKYKLLLEPIAFFTFNGQKWAMTATEAAKYDNQVGGKLRAKMVSLSHQNLPLSMFLEYADLGFPAYKGSTTKRCSNDTIISSLGLGVVRFTNAPPPPSDQSGSGYEYRVNTDVITPVSLSASNEINPKGTASVTFKINRSTYRVNNIVIPEGESQLVWVKWRTPSTPQTLTVTVNTTKGSLSQNSIQAKIVDLSGKDPPDPKATDTRGSWSAVSIPSRAVKTSASWSVWWAKWHANWVWIENWKWVGSKKGHWVDKGKWKDEGWYDFARNNYSASLSANMSLLPDDKVPTASGNRMKSGYGVKITASASVSTSAPVSNYTTAQTAVSYFPEFKYQTYWRLLELSASGRNARFQFRNNKYSTYNRRSHFVPIWFPDGAYTVNTYIMDVWTPAGMLSANTSSSVQISGSLYADWHIGITD</sequence>
<dbReference type="Pfam" id="PF26613">
    <property type="entry name" value="DUF8193"/>
    <property type="match status" value="1"/>
</dbReference>
<dbReference type="Pfam" id="PF26615">
    <property type="entry name" value="DUF8195"/>
    <property type="match status" value="1"/>
</dbReference>
<evidence type="ECO:0000259" key="3">
    <source>
        <dbReference type="Pfam" id="PF26615"/>
    </source>
</evidence>
<name>A0A6N8I2V0_9FIRM</name>
<feature type="domain" description="DUF8194" evidence="2">
    <location>
        <begin position="147"/>
        <end position="235"/>
    </location>
</feature>
<feature type="domain" description="DUF8195" evidence="3">
    <location>
        <begin position="239"/>
        <end position="455"/>
    </location>
</feature>
<evidence type="ECO:0000259" key="2">
    <source>
        <dbReference type="Pfam" id="PF26614"/>
    </source>
</evidence>
<evidence type="ECO:0000313" key="5">
    <source>
        <dbReference type="Proteomes" id="UP000469440"/>
    </source>
</evidence>
<dbReference type="Pfam" id="PF26614">
    <property type="entry name" value="DUF8194"/>
    <property type="match status" value="1"/>
</dbReference>
<dbReference type="InterPro" id="IPR058506">
    <property type="entry name" value="DUF8193"/>
</dbReference>